<reference evidence="4 5" key="1">
    <citation type="journal article" date="2018" name="Sci. Rep.">
        <title>Comparative genomics provides insights into the lifestyle and reveals functional heterogeneity of dark septate endophytic fungi.</title>
        <authorList>
            <person name="Knapp D.G."/>
            <person name="Nemeth J.B."/>
            <person name="Barry K."/>
            <person name="Hainaut M."/>
            <person name="Henrissat B."/>
            <person name="Johnson J."/>
            <person name="Kuo A."/>
            <person name="Lim J.H.P."/>
            <person name="Lipzen A."/>
            <person name="Nolan M."/>
            <person name="Ohm R.A."/>
            <person name="Tamas L."/>
            <person name="Grigoriev I.V."/>
            <person name="Spatafora J.W."/>
            <person name="Nagy L.G."/>
            <person name="Kovacs G.M."/>
        </authorList>
    </citation>
    <scope>NUCLEOTIDE SEQUENCE [LARGE SCALE GENOMIC DNA]</scope>
    <source>
        <strain evidence="4 5">DSE2036</strain>
    </source>
</reference>
<dbReference type="GO" id="GO:0008270">
    <property type="term" value="F:zinc ion binding"/>
    <property type="evidence" value="ECO:0007669"/>
    <property type="project" value="UniProtKB-KW"/>
</dbReference>
<keyword evidence="1" id="KW-0862">Zinc</keyword>
<keyword evidence="1" id="KW-0479">Metal-binding</keyword>
<protein>
    <recommendedName>
        <fullName evidence="3">RING-type domain-containing protein</fullName>
    </recommendedName>
</protein>
<feature type="region of interest" description="Disordered" evidence="2">
    <location>
        <begin position="312"/>
        <end position="345"/>
    </location>
</feature>
<dbReference type="EMBL" id="KZ805300">
    <property type="protein sequence ID" value="PVI08346.1"/>
    <property type="molecule type" value="Genomic_DNA"/>
</dbReference>
<evidence type="ECO:0000256" key="1">
    <source>
        <dbReference type="PROSITE-ProRule" id="PRU00175"/>
    </source>
</evidence>
<feature type="compositionally biased region" description="Basic and acidic residues" evidence="2">
    <location>
        <begin position="124"/>
        <end position="133"/>
    </location>
</feature>
<name>A0A2V1EDC9_9PLEO</name>
<dbReference type="Proteomes" id="UP000244855">
    <property type="component" value="Unassembled WGS sequence"/>
</dbReference>
<dbReference type="SUPFAM" id="SSF57850">
    <property type="entry name" value="RING/U-box"/>
    <property type="match status" value="1"/>
</dbReference>
<dbReference type="InterPro" id="IPR001841">
    <property type="entry name" value="Znf_RING"/>
</dbReference>
<feature type="domain" description="RING-type" evidence="3">
    <location>
        <begin position="405"/>
        <end position="447"/>
    </location>
</feature>
<evidence type="ECO:0000313" key="5">
    <source>
        <dbReference type="Proteomes" id="UP000244855"/>
    </source>
</evidence>
<dbReference type="SMART" id="SM00184">
    <property type="entry name" value="RING"/>
    <property type="match status" value="1"/>
</dbReference>
<proteinExistence type="predicted"/>
<accession>A0A2V1EDC9</accession>
<evidence type="ECO:0000313" key="4">
    <source>
        <dbReference type="EMBL" id="PVI08346.1"/>
    </source>
</evidence>
<dbReference type="Pfam" id="PF13639">
    <property type="entry name" value="zf-RING_2"/>
    <property type="match status" value="1"/>
</dbReference>
<dbReference type="Gene3D" id="3.30.40.10">
    <property type="entry name" value="Zinc/RING finger domain, C3HC4 (zinc finger)"/>
    <property type="match status" value="1"/>
</dbReference>
<evidence type="ECO:0000259" key="3">
    <source>
        <dbReference type="PROSITE" id="PS50089"/>
    </source>
</evidence>
<keyword evidence="5" id="KW-1185">Reference proteome</keyword>
<gene>
    <name evidence="4" type="ORF">DM02DRAFT_647714</name>
</gene>
<sequence>MAEATASQQSQPSGSTTYPAATYLPPPGEYFDPTIPAINEQLPALIEDRKSPNPTCGRCFKPRHEHPSDQQRMWLCEDQCGFCGDIHPVGHRCPKLYASIGWLKDRQRLAPKAPLQPQTHIRPHTKDEEKLQRDGYIQRGTKTASGSLPVFTAKAWALRGPCARSVPATRVFNGTNTKAIARQMHHKAKDAVLPASTNTQNLELASISCAPLLSPIGTQSVQHAGRSPLEISKISPGLESQASLRPQHPHRWSAALSSAYAPTNGSASPTTPIPPPSRFWNDPIETENEELRRKIRAYEENEKLQKQLAAIEKSHQQKLGRQEALHTGRRRKRSESPSTVPPARRPRVEVLVSRSAMTIEGSDSLTPAQLRTGIQCHEMSGIPEHVLHPQGSIGPLPSTGSKNHCTICESSILPNDYYSTKCPHAFHKQCVSLLTGLSGQDQCPVCSGFYRPDGSSERD</sequence>
<keyword evidence="1" id="KW-0863">Zinc-finger</keyword>
<dbReference type="PROSITE" id="PS50089">
    <property type="entry name" value="ZF_RING_2"/>
    <property type="match status" value="1"/>
</dbReference>
<organism evidence="4 5">
    <name type="scientific">Periconia macrospinosa</name>
    <dbReference type="NCBI Taxonomy" id="97972"/>
    <lineage>
        <taxon>Eukaryota</taxon>
        <taxon>Fungi</taxon>
        <taxon>Dikarya</taxon>
        <taxon>Ascomycota</taxon>
        <taxon>Pezizomycotina</taxon>
        <taxon>Dothideomycetes</taxon>
        <taxon>Pleosporomycetidae</taxon>
        <taxon>Pleosporales</taxon>
        <taxon>Massarineae</taxon>
        <taxon>Periconiaceae</taxon>
        <taxon>Periconia</taxon>
    </lineage>
</organism>
<dbReference type="OrthoDB" id="10652921at2759"/>
<feature type="region of interest" description="Disordered" evidence="2">
    <location>
        <begin position="112"/>
        <end position="133"/>
    </location>
</feature>
<evidence type="ECO:0000256" key="2">
    <source>
        <dbReference type="SAM" id="MobiDB-lite"/>
    </source>
</evidence>
<dbReference type="InterPro" id="IPR013083">
    <property type="entry name" value="Znf_RING/FYVE/PHD"/>
</dbReference>
<feature type="compositionally biased region" description="Polar residues" evidence="2">
    <location>
        <begin position="1"/>
        <end position="15"/>
    </location>
</feature>
<feature type="region of interest" description="Disordered" evidence="2">
    <location>
        <begin position="260"/>
        <end position="282"/>
    </location>
</feature>
<feature type="compositionally biased region" description="Basic and acidic residues" evidence="2">
    <location>
        <begin position="312"/>
        <end position="326"/>
    </location>
</feature>
<feature type="region of interest" description="Disordered" evidence="2">
    <location>
        <begin position="1"/>
        <end position="30"/>
    </location>
</feature>
<dbReference type="AlphaFoldDB" id="A0A2V1EDC9"/>